<dbReference type="OrthoDB" id="5876828at2759"/>
<evidence type="ECO:0000313" key="2">
    <source>
        <dbReference type="EMBL" id="VDD97374.1"/>
    </source>
</evidence>
<reference evidence="4" key="1">
    <citation type="submission" date="2017-02" db="UniProtKB">
        <authorList>
            <consortium name="WormBaseParasite"/>
        </authorList>
    </citation>
    <scope>IDENTIFICATION</scope>
</reference>
<evidence type="ECO:0000259" key="1">
    <source>
        <dbReference type="Pfam" id="PF00188"/>
    </source>
</evidence>
<gene>
    <name evidence="2" type="ORF">EVEC_LOCUS12125</name>
</gene>
<dbReference type="Pfam" id="PF00188">
    <property type="entry name" value="CAP"/>
    <property type="match status" value="1"/>
</dbReference>
<dbReference type="AlphaFoldDB" id="A0A0N4VPM9"/>
<dbReference type="EMBL" id="UXUI01013518">
    <property type="protein sequence ID" value="VDD97374.1"/>
    <property type="molecule type" value="Genomic_DNA"/>
</dbReference>
<sequence>MAWAKTTRVGCGFAVCPHQGSSAAFVVCQYQELYVSNILNIDKRTTICIPPSTIHMATFSISQFMNRETHVQTMLT</sequence>
<protein>
    <submittedName>
        <fullName evidence="4">SCP domain-containing protein</fullName>
    </submittedName>
</protein>
<proteinExistence type="predicted"/>
<keyword evidence="3" id="KW-1185">Reference proteome</keyword>
<reference evidence="2 3" key="2">
    <citation type="submission" date="2018-10" db="EMBL/GenBank/DDBJ databases">
        <authorList>
            <consortium name="Pathogen Informatics"/>
        </authorList>
    </citation>
    <scope>NUCLEOTIDE SEQUENCE [LARGE SCALE GENOMIC DNA]</scope>
</reference>
<feature type="domain" description="SCP" evidence="1">
    <location>
        <begin position="1"/>
        <end position="30"/>
    </location>
</feature>
<organism evidence="4">
    <name type="scientific">Enterobius vermicularis</name>
    <name type="common">Human pinworm</name>
    <dbReference type="NCBI Taxonomy" id="51028"/>
    <lineage>
        <taxon>Eukaryota</taxon>
        <taxon>Metazoa</taxon>
        <taxon>Ecdysozoa</taxon>
        <taxon>Nematoda</taxon>
        <taxon>Chromadorea</taxon>
        <taxon>Rhabditida</taxon>
        <taxon>Spirurina</taxon>
        <taxon>Oxyuridomorpha</taxon>
        <taxon>Oxyuroidea</taxon>
        <taxon>Oxyuridae</taxon>
        <taxon>Enterobius</taxon>
    </lineage>
</organism>
<dbReference type="Gene3D" id="3.40.33.10">
    <property type="entry name" value="CAP"/>
    <property type="match status" value="1"/>
</dbReference>
<dbReference type="Proteomes" id="UP000274131">
    <property type="component" value="Unassembled WGS sequence"/>
</dbReference>
<evidence type="ECO:0000313" key="3">
    <source>
        <dbReference type="Proteomes" id="UP000274131"/>
    </source>
</evidence>
<accession>A0A0N4VPM9</accession>
<evidence type="ECO:0000313" key="4">
    <source>
        <dbReference type="WBParaSite" id="EVEC_0001295801-mRNA-1"/>
    </source>
</evidence>
<dbReference type="WBParaSite" id="EVEC_0001295801-mRNA-1">
    <property type="protein sequence ID" value="EVEC_0001295801-mRNA-1"/>
    <property type="gene ID" value="EVEC_0001295801"/>
</dbReference>
<name>A0A0N4VPM9_ENTVE</name>
<dbReference type="SUPFAM" id="SSF55797">
    <property type="entry name" value="PR-1-like"/>
    <property type="match status" value="1"/>
</dbReference>
<dbReference type="InterPro" id="IPR014044">
    <property type="entry name" value="CAP_dom"/>
</dbReference>
<dbReference type="InterPro" id="IPR035940">
    <property type="entry name" value="CAP_sf"/>
</dbReference>